<dbReference type="Gene3D" id="3.40.640.10">
    <property type="entry name" value="Type I PLP-dependent aspartate aminotransferase-like (Major domain)"/>
    <property type="match status" value="1"/>
</dbReference>
<proteinExistence type="predicted"/>
<evidence type="ECO:0000256" key="1">
    <source>
        <dbReference type="ARBA" id="ARBA00001933"/>
    </source>
</evidence>
<reference evidence="4" key="2">
    <citation type="submission" date="2020-09" db="EMBL/GenBank/DDBJ databases">
        <authorList>
            <person name="Sun Q."/>
            <person name="Zhou Y."/>
        </authorList>
    </citation>
    <scope>NUCLEOTIDE SEQUENCE</scope>
    <source>
        <strain evidence="4">CGMCC 1.15725</strain>
    </source>
</reference>
<protein>
    <submittedName>
        <fullName evidence="4">Serine hydroxymethyltransferase 1</fullName>
    </submittedName>
</protein>
<dbReference type="GO" id="GO:0046653">
    <property type="term" value="P:tetrahydrofolate metabolic process"/>
    <property type="evidence" value="ECO:0007669"/>
    <property type="project" value="TreeGrafter"/>
</dbReference>
<dbReference type="Gene3D" id="3.90.1150.10">
    <property type="entry name" value="Aspartate Aminotransferase, domain 1"/>
    <property type="match status" value="1"/>
</dbReference>
<keyword evidence="5" id="KW-1185">Reference proteome</keyword>
<evidence type="ECO:0000313" key="4">
    <source>
        <dbReference type="EMBL" id="GGF50227.1"/>
    </source>
</evidence>
<feature type="domain" description="Serine hydroxymethyltransferase-like" evidence="3">
    <location>
        <begin position="26"/>
        <end position="393"/>
    </location>
</feature>
<dbReference type="GO" id="GO:0030170">
    <property type="term" value="F:pyridoxal phosphate binding"/>
    <property type="evidence" value="ECO:0007669"/>
    <property type="project" value="TreeGrafter"/>
</dbReference>
<dbReference type="EMBL" id="BMJQ01000033">
    <property type="protein sequence ID" value="GGF50227.1"/>
    <property type="molecule type" value="Genomic_DNA"/>
</dbReference>
<dbReference type="InterPro" id="IPR049943">
    <property type="entry name" value="Ser_HO-MeTrfase-like"/>
</dbReference>
<dbReference type="SUPFAM" id="SSF53383">
    <property type="entry name" value="PLP-dependent transferases"/>
    <property type="match status" value="1"/>
</dbReference>
<keyword evidence="2" id="KW-0663">Pyridoxal phosphate</keyword>
<dbReference type="Proteomes" id="UP000646365">
    <property type="component" value="Unassembled WGS sequence"/>
</dbReference>
<dbReference type="AlphaFoldDB" id="A0A8J2Z173"/>
<dbReference type="InterPro" id="IPR015422">
    <property type="entry name" value="PyrdxlP-dep_Trfase_small"/>
</dbReference>
<sequence length="430" mass="45706">MNVAISGQPKQADWQRFFSSQASQLGPDIVGLIQDDRELEMRSLNLIASASYCPLGLRQIEGTHLVNRAPIGMPGRRSVGNCEHLDSIELLAIERAKALFGAEFVNVQALSSTIANVAVFRAVLPADGARVLTFDELAGGHVSHGAMRHITGYNREVASFGVTPMGTLDLDQARDVARKLRPHVIIAGPSSYPREMDFAALRKIADEVGALLFTDIAHVAGLIATGLHANPVPYSDVSTTSTQKTLCGPRNGAFVFAQSRFGDAIDQAIFPGLQGPAGANLIAARAVQLEMVGSPAFADLMQSVVANAKALATGLEAGGCSIYTGGTDSHMVMAFTGEDWERPDLVAKLGEYGVLGNAMRAPDHAGQPRTAFRFGTIALTIRGFDAEDFSRLGRELAAVFVAGPTASIDRARVDLFRQLAASHPIPSFID</sequence>
<gene>
    <name evidence="4" type="primary">glyA1</name>
    <name evidence="4" type="ORF">GCM10011611_65800</name>
</gene>
<name>A0A8J2Z173_9PROT</name>
<dbReference type="InterPro" id="IPR015424">
    <property type="entry name" value="PyrdxlP-dep_Trfase"/>
</dbReference>
<dbReference type="GO" id="GO:0005829">
    <property type="term" value="C:cytosol"/>
    <property type="evidence" value="ECO:0007669"/>
    <property type="project" value="TreeGrafter"/>
</dbReference>
<dbReference type="InterPro" id="IPR039429">
    <property type="entry name" value="SHMT-like_dom"/>
</dbReference>
<dbReference type="PANTHER" id="PTHR11680:SF35">
    <property type="entry name" value="SERINE HYDROXYMETHYLTRANSFERASE 1"/>
    <property type="match status" value="1"/>
</dbReference>
<comment type="caution">
    <text evidence="4">The sequence shown here is derived from an EMBL/GenBank/DDBJ whole genome shotgun (WGS) entry which is preliminary data.</text>
</comment>
<dbReference type="GO" id="GO:0004372">
    <property type="term" value="F:glycine hydroxymethyltransferase activity"/>
    <property type="evidence" value="ECO:0007669"/>
    <property type="project" value="TreeGrafter"/>
</dbReference>
<dbReference type="InterPro" id="IPR015421">
    <property type="entry name" value="PyrdxlP-dep_Trfase_major"/>
</dbReference>
<dbReference type="GO" id="GO:0019264">
    <property type="term" value="P:glycine biosynthetic process from serine"/>
    <property type="evidence" value="ECO:0007669"/>
    <property type="project" value="TreeGrafter"/>
</dbReference>
<reference evidence="4" key="1">
    <citation type="journal article" date="2014" name="Int. J. Syst. Evol. Microbiol.">
        <title>Complete genome sequence of Corynebacterium casei LMG S-19264T (=DSM 44701T), isolated from a smear-ripened cheese.</title>
        <authorList>
            <consortium name="US DOE Joint Genome Institute (JGI-PGF)"/>
            <person name="Walter F."/>
            <person name="Albersmeier A."/>
            <person name="Kalinowski J."/>
            <person name="Ruckert C."/>
        </authorList>
    </citation>
    <scope>NUCLEOTIDE SEQUENCE</scope>
    <source>
        <strain evidence="4">CGMCC 1.15725</strain>
    </source>
</reference>
<evidence type="ECO:0000313" key="5">
    <source>
        <dbReference type="Proteomes" id="UP000646365"/>
    </source>
</evidence>
<dbReference type="PANTHER" id="PTHR11680">
    <property type="entry name" value="SERINE HYDROXYMETHYLTRANSFERASE"/>
    <property type="match status" value="1"/>
</dbReference>
<accession>A0A8J2Z173</accession>
<dbReference type="Pfam" id="PF00464">
    <property type="entry name" value="SHMT"/>
    <property type="match status" value="1"/>
</dbReference>
<evidence type="ECO:0000259" key="3">
    <source>
        <dbReference type="Pfam" id="PF00464"/>
    </source>
</evidence>
<comment type="cofactor">
    <cofactor evidence="1">
        <name>pyridoxal 5'-phosphate</name>
        <dbReference type="ChEBI" id="CHEBI:597326"/>
    </cofactor>
</comment>
<organism evidence="4 5">
    <name type="scientific">Aliidongia dinghuensis</name>
    <dbReference type="NCBI Taxonomy" id="1867774"/>
    <lineage>
        <taxon>Bacteria</taxon>
        <taxon>Pseudomonadati</taxon>
        <taxon>Pseudomonadota</taxon>
        <taxon>Alphaproteobacteria</taxon>
        <taxon>Rhodospirillales</taxon>
        <taxon>Dongiaceae</taxon>
        <taxon>Aliidongia</taxon>
    </lineage>
</organism>
<evidence type="ECO:0000256" key="2">
    <source>
        <dbReference type="ARBA" id="ARBA00022898"/>
    </source>
</evidence>